<proteinExistence type="inferred from homology"/>
<dbReference type="PROSITE" id="PS51355">
    <property type="entry name" value="GLUTATHIONE_PEROXID_3"/>
    <property type="match status" value="1"/>
</dbReference>
<dbReference type="InterPro" id="IPR029759">
    <property type="entry name" value="GPX_AS"/>
</dbReference>
<dbReference type="PROSITE" id="PS00763">
    <property type="entry name" value="GLUTATHIONE_PEROXID_2"/>
    <property type="match status" value="1"/>
</dbReference>
<evidence type="ECO:0000313" key="6">
    <source>
        <dbReference type="Proteomes" id="UP001633002"/>
    </source>
</evidence>
<dbReference type="InterPro" id="IPR036249">
    <property type="entry name" value="Thioredoxin-like_sf"/>
</dbReference>
<dbReference type="EMBL" id="JBJQOH010000007">
    <property type="protein sequence ID" value="KAL3677771.1"/>
    <property type="molecule type" value="Genomic_DNA"/>
</dbReference>
<comment type="caution">
    <text evidence="5">The sequence shown here is derived from an EMBL/GenBank/DDBJ whole genome shotgun (WGS) entry which is preliminary data.</text>
</comment>
<dbReference type="AlphaFoldDB" id="A0ABD3GIN9"/>
<evidence type="ECO:0000256" key="1">
    <source>
        <dbReference type="ARBA" id="ARBA00006926"/>
    </source>
</evidence>
<keyword evidence="6" id="KW-1185">Reference proteome</keyword>
<protein>
    <recommendedName>
        <fullName evidence="4">Glutathione peroxidase</fullName>
    </recommendedName>
</protein>
<keyword evidence="2 4" id="KW-0575">Peroxidase</keyword>
<dbReference type="PROSITE" id="PS00460">
    <property type="entry name" value="GLUTATHIONE_PEROXID_1"/>
    <property type="match status" value="1"/>
</dbReference>
<gene>
    <name evidence="5" type="ORF">R1sor_020727</name>
</gene>
<dbReference type="InterPro" id="IPR029760">
    <property type="entry name" value="GPX_CS"/>
</dbReference>
<dbReference type="SUPFAM" id="SSF52833">
    <property type="entry name" value="Thioredoxin-like"/>
    <property type="match status" value="1"/>
</dbReference>
<dbReference type="PANTHER" id="PTHR11592:SF78">
    <property type="entry name" value="GLUTATHIONE PEROXIDASE"/>
    <property type="match status" value="1"/>
</dbReference>
<comment type="similarity">
    <text evidence="1 4">Belongs to the glutathione peroxidase family.</text>
</comment>
<sequence length="278" mass="29468">MPLQIAPLAKSATCMAAAALVSSSLYLNSASTVSTITSVPVTSALVLRTPVELSCSLPSSSASSCFGQRFSLAYAPSVSSAASSTRRPMTTVASSAAAPASAKSVHEFTVKNNAGEDIDLSSFKGKVLLIVNVASACGLTRDNYTELTGLYNQYRDKGLEILAFPCNQFGGQEPGSNEQIKEFACSRFKAEFPIFDKVDVNGPNTAPVYQFLKAKKGGGILGDNIKWNFGKFLVDQDGNVVERYAPTTSPKNIEEQIIRLLGIPPSELPEAPALEALE</sequence>
<dbReference type="FunFam" id="3.40.30.10:FF:000025">
    <property type="entry name" value="Glutathione peroxidase"/>
    <property type="match status" value="1"/>
</dbReference>
<evidence type="ECO:0000256" key="4">
    <source>
        <dbReference type="RuleBase" id="RU000499"/>
    </source>
</evidence>
<dbReference type="Gene3D" id="3.40.30.10">
    <property type="entry name" value="Glutaredoxin"/>
    <property type="match status" value="1"/>
</dbReference>
<keyword evidence="3 4" id="KW-0560">Oxidoreductase</keyword>
<name>A0ABD3GIN9_9MARC</name>
<dbReference type="Proteomes" id="UP001633002">
    <property type="component" value="Unassembled WGS sequence"/>
</dbReference>
<dbReference type="PANTHER" id="PTHR11592">
    <property type="entry name" value="GLUTATHIONE PEROXIDASE"/>
    <property type="match status" value="1"/>
</dbReference>
<evidence type="ECO:0000256" key="2">
    <source>
        <dbReference type="ARBA" id="ARBA00022559"/>
    </source>
</evidence>
<dbReference type="Pfam" id="PF00255">
    <property type="entry name" value="GSHPx"/>
    <property type="match status" value="1"/>
</dbReference>
<evidence type="ECO:0000313" key="5">
    <source>
        <dbReference type="EMBL" id="KAL3677771.1"/>
    </source>
</evidence>
<dbReference type="CDD" id="cd00340">
    <property type="entry name" value="GSH_Peroxidase"/>
    <property type="match status" value="1"/>
</dbReference>
<dbReference type="GO" id="GO:0004601">
    <property type="term" value="F:peroxidase activity"/>
    <property type="evidence" value="ECO:0007669"/>
    <property type="project" value="UniProtKB-KW"/>
</dbReference>
<reference evidence="5 6" key="1">
    <citation type="submission" date="2024-09" db="EMBL/GenBank/DDBJ databases">
        <title>Chromosome-scale assembly of Riccia sorocarpa.</title>
        <authorList>
            <person name="Paukszto L."/>
        </authorList>
    </citation>
    <scope>NUCLEOTIDE SEQUENCE [LARGE SCALE GENOMIC DNA]</scope>
    <source>
        <strain evidence="5">LP-2024</strain>
        <tissue evidence="5">Aerial parts of the thallus</tissue>
    </source>
</reference>
<organism evidence="5 6">
    <name type="scientific">Riccia sorocarpa</name>
    <dbReference type="NCBI Taxonomy" id="122646"/>
    <lineage>
        <taxon>Eukaryota</taxon>
        <taxon>Viridiplantae</taxon>
        <taxon>Streptophyta</taxon>
        <taxon>Embryophyta</taxon>
        <taxon>Marchantiophyta</taxon>
        <taxon>Marchantiopsida</taxon>
        <taxon>Marchantiidae</taxon>
        <taxon>Marchantiales</taxon>
        <taxon>Ricciaceae</taxon>
        <taxon>Riccia</taxon>
    </lineage>
</organism>
<dbReference type="PRINTS" id="PR01011">
    <property type="entry name" value="GLUTPROXDASE"/>
</dbReference>
<evidence type="ECO:0000256" key="3">
    <source>
        <dbReference type="ARBA" id="ARBA00023002"/>
    </source>
</evidence>
<accession>A0ABD3GIN9</accession>
<dbReference type="InterPro" id="IPR000889">
    <property type="entry name" value="Glutathione_peroxidase"/>
</dbReference>